<sequence>MGIKTIRHTTTYLGNRPSITAMQRRDDGHSKDPTKHLSELLVNRQTLGALVK</sequence>
<reference evidence="2" key="2">
    <citation type="submission" date="2015-01" db="EMBL/GenBank/DDBJ databases">
        <title>Evolutionary Origins and Diversification of the Mycorrhizal Mutualists.</title>
        <authorList>
            <consortium name="DOE Joint Genome Institute"/>
            <consortium name="Mycorrhizal Genomics Consortium"/>
            <person name="Kohler A."/>
            <person name="Kuo A."/>
            <person name="Nagy L.G."/>
            <person name="Floudas D."/>
            <person name="Copeland A."/>
            <person name="Barry K.W."/>
            <person name="Cichocki N."/>
            <person name="Veneault-Fourrey C."/>
            <person name="LaButti K."/>
            <person name="Lindquist E.A."/>
            <person name="Lipzen A."/>
            <person name="Lundell T."/>
            <person name="Morin E."/>
            <person name="Murat C."/>
            <person name="Riley R."/>
            <person name="Ohm R."/>
            <person name="Sun H."/>
            <person name="Tunlid A."/>
            <person name="Henrissat B."/>
            <person name="Grigoriev I.V."/>
            <person name="Hibbett D.S."/>
            <person name="Martin F."/>
        </authorList>
    </citation>
    <scope>NUCLEOTIDE SEQUENCE [LARGE SCALE GENOMIC DNA]</scope>
    <source>
        <strain evidence="2">Zn</strain>
    </source>
</reference>
<dbReference type="EMBL" id="KN832917">
    <property type="protein sequence ID" value="KIM92571.1"/>
    <property type="molecule type" value="Genomic_DNA"/>
</dbReference>
<accession>A0A0C3GPX0</accession>
<dbReference type="InParanoid" id="A0A0C3GPX0"/>
<proteinExistence type="predicted"/>
<evidence type="ECO:0000313" key="2">
    <source>
        <dbReference type="Proteomes" id="UP000054321"/>
    </source>
</evidence>
<reference evidence="1 2" key="1">
    <citation type="submission" date="2014-04" db="EMBL/GenBank/DDBJ databases">
        <authorList>
            <consortium name="DOE Joint Genome Institute"/>
            <person name="Kuo A."/>
            <person name="Martino E."/>
            <person name="Perotto S."/>
            <person name="Kohler A."/>
            <person name="Nagy L.G."/>
            <person name="Floudas D."/>
            <person name="Copeland A."/>
            <person name="Barry K.W."/>
            <person name="Cichocki N."/>
            <person name="Veneault-Fourrey C."/>
            <person name="LaButti K."/>
            <person name="Lindquist E.A."/>
            <person name="Lipzen A."/>
            <person name="Lundell T."/>
            <person name="Morin E."/>
            <person name="Murat C."/>
            <person name="Sun H."/>
            <person name="Tunlid A."/>
            <person name="Henrissat B."/>
            <person name="Grigoriev I.V."/>
            <person name="Hibbett D.S."/>
            <person name="Martin F."/>
            <person name="Nordberg H.P."/>
            <person name="Cantor M.N."/>
            <person name="Hua S.X."/>
        </authorList>
    </citation>
    <scope>NUCLEOTIDE SEQUENCE [LARGE SCALE GENOMIC DNA]</scope>
    <source>
        <strain evidence="1 2">Zn</strain>
    </source>
</reference>
<dbReference type="Proteomes" id="UP000054321">
    <property type="component" value="Unassembled WGS sequence"/>
</dbReference>
<name>A0A0C3GPX0_OIDMZ</name>
<gene>
    <name evidence="1" type="ORF">OIDMADRAFT_62440</name>
</gene>
<evidence type="ECO:0000313" key="1">
    <source>
        <dbReference type="EMBL" id="KIM92571.1"/>
    </source>
</evidence>
<organism evidence="1 2">
    <name type="scientific">Oidiodendron maius (strain Zn)</name>
    <dbReference type="NCBI Taxonomy" id="913774"/>
    <lineage>
        <taxon>Eukaryota</taxon>
        <taxon>Fungi</taxon>
        <taxon>Dikarya</taxon>
        <taxon>Ascomycota</taxon>
        <taxon>Pezizomycotina</taxon>
        <taxon>Leotiomycetes</taxon>
        <taxon>Leotiomycetes incertae sedis</taxon>
        <taxon>Myxotrichaceae</taxon>
        <taxon>Oidiodendron</taxon>
    </lineage>
</organism>
<dbReference type="AlphaFoldDB" id="A0A0C3GPX0"/>
<dbReference type="HOGENOM" id="CLU_3087839_0_0_1"/>
<keyword evidence="2" id="KW-1185">Reference proteome</keyword>
<protein>
    <submittedName>
        <fullName evidence="1">Uncharacterized protein</fullName>
    </submittedName>
</protein>